<protein>
    <submittedName>
        <fullName evidence="5">Uncharacterized protein</fullName>
    </submittedName>
</protein>
<gene>
    <name evidence="5" type="ORF">FSP39_018535</name>
</gene>
<evidence type="ECO:0000256" key="4">
    <source>
        <dbReference type="SAM" id="SignalP"/>
    </source>
</evidence>
<keyword evidence="3" id="KW-0812">Transmembrane</keyword>
<keyword evidence="3" id="KW-1133">Transmembrane helix</keyword>
<feature type="transmembrane region" description="Helical" evidence="3">
    <location>
        <begin position="516"/>
        <end position="533"/>
    </location>
</feature>
<comment type="caution">
    <text evidence="5">The sequence shown here is derived from an EMBL/GenBank/DDBJ whole genome shotgun (WGS) entry which is preliminary data.</text>
</comment>
<keyword evidence="4" id="KW-0732">Signal</keyword>
<keyword evidence="6" id="KW-1185">Reference proteome</keyword>
<keyword evidence="3" id="KW-0472">Membrane</keyword>
<dbReference type="Pfam" id="PF13855">
    <property type="entry name" value="LRR_8"/>
    <property type="match status" value="3"/>
</dbReference>
<dbReference type="PANTHER" id="PTHR45617">
    <property type="entry name" value="LEUCINE RICH REPEAT FAMILY PROTEIN"/>
    <property type="match status" value="1"/>
</dbReference>
<keyword evidence="2" id="KW-0677">Repeat</keyword>
<dbReference type="PROSITE" id="PS51450">
    <property type="entry name" value="LRR"/>
    <property type="match status" value="2"/>
</dbReference>
<evidence type="ECO:0000256" key="2">
    <source>
        <dbReference type="ARBA" id="ARBA00022737"/>
    </source>
</evidence>
<dbReference type="SMART" id="SM00365">
    <property type="entry name" value="LRR_SD22"/>
    <property type="match status" value="4"/>
</dbReference>
<dbReference type="InterPro" id="IPR003591">
    <property type="entry name" value="Leu-rich_rpt_typical-subtyp"/>
</dbReference>
<evidence type="ECO:0000313" key="6">
    <source>
        <dbReference type="Proteomes" id="UP001186944"/>
    </source>
</evidence>
<keyword evidence="1" id="KW-0433">Leucine-rich repeat</keyword>
<dbReference type="Gene3D" id="3.80.10.10">
    <property type="entry name" value="Ribonuclease Inhibitor"/>
    <property type="match status" value="4"/>
</dbReference>
<dbReference type="SUPFAM" id="SSF52058">
    <property type="entry name" value="L domain-like"/>
    <property type="match status" value="2"/>
</dbReference>
<accession>A0AA88YIY5</accession>
<organism evidence="5 6">
    <name type="scientific">Pinctada imbricata</name>
    <name type="common">Atlantic pearl-oyster</name>
    <name type="synonym">Pinctada martensii</name>
    <dbReference type="NCBI Taxonomy" id="66713"/>
    <lineage>
        <taxon>Eukaryota</taxon>
        <taxon>Metazoa</taxon>
        <taxon>Spiralia</taxon>
        <taxon>Lophotrochozoa</taxon>
        <taxon>Mollusca</taxon>
        <taxon>Bivalvia</taxon>
        <taxon>Autobranchia</taxon>
        <taxon>Pteriomorphia</taxon>
        <taxon>Pterioida</taxon>
        <taxon>Pterioidea</taxon>
        <taxon>Pteriidae</taxon>
        <taxon>Pinctada</taxon>
    </lineage>
</organism>
<dbReference type="InterPro" id="IPR001611">
    <property type="entry name" value="Leu-rich_rpt"/>
</dbReference>
<name>A0AA88YIY5_PINIB</name>
<dbReference type="Proteomes" id="UP001186944">
    <property type="component" value="Unassembled WGS sequence"/>
</dbReference>
<dbReference type="AlphaFoldDB" id="A0AA88YIY5"/>
<dbReference type="Pfam" id="PF13516">
    <property type="entry name" value="LRR_6"/>
    <property type="match status" value="1"/>
</dbReference>
<dbReference type="InterPro" id="IPR032675">
    <property type="entry name" value="LRR_dom_sf"/>
</dbReference>
<feature type="signal peptide" evidence="4">
    <location>
        <begin position="1"/>
        <end position="18"/>
    </location>
</feature>
<reference evidence="5" key="1">
    <citation type="submission" date="2019-08" db="EMBL/GenBank/DDBJ databases">
        <title>The improved chromosome-level genome for the pearl oyster Pinctada fucata martensii using PacBio sequencing and Hi-C.</title>
        <authorList>
            <person name="Zheng Z."/>
        </authorList>
    </citation>
    <scope>NUCLEOTIDE SEQUENCE</scope>
    <source>
        <strain evidence="5">ZZ-2019</strain>
        <tissue evidence="5">Adductor muscle</tissue>
    </source>
</reference>
<dbReference type="PRINTS" id="PR00019">
    <property type="entry name" value="LEURICHRPT"/>
</dbReference>
<feature type="chain" id="PRO_5041719438" evidence="4">
    <location>
        <begin position="19"/>
        <end position="534"/>
    </location>
</feature>
<dbReference type="SMART" id="SM00369">
    <property type="entry name" value="LRR_TYP"/>
    <property type="match status" value="9"/>
</dbReference>
<proteinExistence type="predicted"/>
<evidence type="ECO:0000313" key="5">
    <source>
        <dbReference type="EMBL" id="KAK3100348.1"/>
    </source>
</evidence>
<evidence type="ECO:0000256" key="3">
    <source>
        <dbReference type="SAM" id="Phobius"/>
    </source>
</evidence>
<evidence type="ECO:0000256" key="1">
    <source>
        <dbReference type="ARBA" id="ARBA00022614"/>
    </source>
</evidence>
<sequence>MWTEILTVLFLIVCFVTSDFQCPELEKSTLCACKEVVWWDNENKTVVDCSSASLNSVPNLGMVSSAEITKILLNGNKLSRVNLDDFKNIFVRELDLSRNSLSQLEKEHILHLRKVLTHLNLKSNRFEVDKGLKFIEGFSVLVELILDSNLIGYDSNDSATLPDSIFKNLGLRSLRILSLRSCGINNIQSMAFEGLPSLEVLDLTYNYLEEIPSAILRLSNLKSLFVGGNSIFTIKNNSFVGMILEKLVLDYNEIYEIEANAFSGLESNLKKLEFHGNYIPNIPSSALRRLKNLTFLKISKNNIQKIDKDAFVGMQSLQMLELDNNAIKFDNQSFVSLSDSLDTLLLRDTRLTYFPANELAPLRRLQTLDLSFNRIGPIMDADVSKLNLRTLILTNNNISVISPRTFKNLKQPIELDLDNNVISDVSFVMRAQPCSFSYVDLIGNPLTCDCDLEFVLNSGIMSGIGLTGHCETIHGSQYELGSSSLTRSLNRLCNQTERIHWCQRYQGPSNVSMTTHQIHFILFILSFIICVVFS</sequence>
<dbReference type="EMBL" id="VSWD01000006">
    <property type="protein sequence ID" value="KAK3100348.1"/>
    <property type="molecule type" value="Genomic_DNA"/>
</dbReference>